<dbReference type="PANTHER" id="PTHR42939">
    <property type="entry name" value="ABC TRANSPORTER ATP-BINDING PROTEIN ALBC-RELATED"/>
    <property type="match status" value="1"/>
</dbReference>
<evidence type="ECO:0000256" key="3">
    <source>
        <dbReference type="ARBA" id="ARBA00022840"/>
    </source>
</evidence>
<proteinExistence type="predicted"/>
<gene>
    <name evidence="5" type="ORF">FEZ08_02715</name>
</gene>
<dbReference type="PROSITE" id="PS50893">
    <property type="entry name" value="ABC_TRANSPORTER_2"/>
    <property type="match status" value="1"/>
</dbReference>
<name>A0A5R8QFM8_9FIRM</name>
<dbReference type="InterPro" id="IPR003439">
    <property type="entry name" value="ABC_transporter-like_ATP-bd"/>
</dbReference>
<evidence type="ECO:0000256" key="2">
    <source>
        <dbReference type="ARBA" id="ARBA00022741"/>
    </source>
</evidence>
<dbReference type="InParanoid" id="A0A5R8QFM8"/>
<dbReference type="RefSeq" id="WP_138190183.1">
    <property type="nucleotide sequence ID" value="NZ_VBWP01000002.1"/>
</dbReference>
<evidence type="ECO:0000313" key="5">
    <source>
        <dbReference type="EMBL" id="TLG76546.1"/>
    </source>
</evidence>
<dbReference type="Proteomes" id="UP000306912">
    <property type="component" value="Unassembled WGS sequence"/>
</dbReference>
<dbReference type="InterPro" id="IPR027417">
    <property type="entry name" value="P-loop_NTPase"/>
</dbReference>
<dbReference type="GO" id="GO:0016887">
    <property type="term" value="F:ATP hydrolysis activity"/>
    <property type="evidence" value="ECO:0007669"/>
    <property type="project" value="InterPro"/>
</dbReference>
<organism evidence="5 6">
    <name type="scientific">Culicoidibacter larvae</name>
    <dbReference type="NCBI Taxonomy" id="2579976"/>
    <lineage>
        <taxon>Bacteria</taxon>
        <taxon>Bacillati</taxon>
        <taxon>Bacillota</taxon>
        <taxon>Culicoidibacteria</taxon>
        <taxon>Culicoidibacterales</taxon>
        <taxon>Culicoidibacteraceae</taxon>
        <taxon>Culicoidibacter</taxon>
    </lineage>
</organism>
<dbReference type="InterPro" id="IPR003593">
    <property type="entry name" value="AAA+_ATPase"/>
</dbReference>
<protein>
    <submittedName>
        <fullName evidence="5">ABC transporter ATP-binding protein</fullName>
    </submittedName>
</protein>
<dbReference type="Pfam" id="PF00005">
    <property type="entry name" value="ABC_tran"/>
    <property type="match status" value="1"/>
</dbReference>
<dbReference type="EMBL" id="VBWP01000002">
    <property type="protein sequence ID" value="TLG76546.1"/>
    <property type="molecule type" value="Genomic_DNA"/>
</dbReference>
<dbReference type="CDD" id="cd03230">
    <property type="entry name" value="ABC_DR_subfamily_A"/>
    <property type="match status" value="1"/>
</dbReference>
<evidence type="ECO:0000259" key="4">
    <source>
        <dbReference type="PROSITE" id="PS50893"/>
    </source>
</evidence>
<dbReference type="PANTHER" id="PTHR42939:SF3">
    <property type="entry name" value="ABC TRANSPORTER ATP-BINDING COMPONENT"/>
    <property type="match status" value="1"/>
</dbReference>
<dbReference type="SMART" id="SM00382">
    <property type="entry name" value="AAA"/>
    <property type="match status" value="1"/>
</dbReference>
<evidence type="ECO:0000313" key="6">
    <source>
        <dbReference type="Proteomes" id="UP000306912"/>
    </source>
</evidence>
<keyword evidence="2" id="KW-0547">Nucleotide-binding</keyword>
<keyword evidence="3 5" id="KW-0067">ATP-binding</keyword>
<dbReference type="Gene3D" id="3.40.50.300">
    <property type="entry name" value="P-loop containing nucleotide triphosphate hydrolases"/>
    <property type="match status" value="1"/>
</dbReference>
<dbReference type="SUPFAM" id="SSF52540">
    <property type="entry name" value="P-loop containing nucleoside triphosphate hydrolases"/>
    <property type="match status" value="1"/>
</dbReference>
<dbReference type="OrthoDB" id="9804819at2"/>
<comment type="caution">
    <text evidence="5">The sequence shown here is derived from an EMBL/GenBank/DDBJ whole genome shotgun (WGS) entry which is preliminary data.</text>
</comment>
<feature type="domain" description="ABC transporter" evidence="4">
    <location>
        <begin position="1"/>
        <end position="229"/>
    </location>
</feature>
<dbReference type="GO" id="GO:0005524">
    <property type="term" value="F:ATP binding"/>
    <property type="evidence" value="ECO:0007669"/>
    <property type="project" value="UniProtKB-KW"/>
</dbReference>
<reference evidence="5 6" key="1">
    <citation type="submission" date="2019-05" db="EMBL/GenBank/DDBJ databases">
        <title>Culicoidintestinum kansasii gen. nov., sp. nov. from the gastrointestinal tract of the biting midge, Culicoides sonorensis.</title>
        <authorList>
            <person name="Neupane S."/>
            <person name="Ghosh A."/>
            <person name="Gunther S."/>
            <person name="Martin K."/>
            <person name="Zurek L."/>
        </authorList>
    </citation>
    <scope>NUCLEOTIDE SEQUENCE [LARGE SCALE GENOMIC DNA]</scope>
    <source>
        <strain evidence="5 6">CS-1</strain>
    </source>
</reference>
<accession>A0A5R8QFM8</accession>
<keyword evidence="6" id="KW-1185">Reference proteome</keyword>
<dbReference type="AlphaFoldDB" id="A0A5R8QFM8"/>
<evidence type="ECO:0000256" key="1">
    <source>
        <dbReference type="ARBA" id="ARBA00022448"/>
    </source>
</evidence>
<keyword evidence="1" id="KW-0813">Transport</keyword>
<dbReference type="InterPro" id="IPR051782">
    <property type="entry name" value="ABC_Transporter_VariousFunc"/>
</dbReference>
<sequence length="287" mass="32038">MDALQLTNVNKQLKGFALNDVSFSLPQGYIMGLVGLNGAGKSTTIKAIMNTLQVDSGTIEVFGHDTAKAEISAKEAIGFVSDTSIFSEAWTVKDINFLMKHLHQSWDEQRFQHYIAQFQLPDDKILKDFSRGMKMKVMLAAVLSRDTRILILDEPTSGLDPVMRDTLLGLMQEYIADGEHSVLYSTHITSDLEKTADYITFIDDGAIVFSKEAFALQEEFCVVKGEAEIMNAEQTKACIGIRKNKFGFEAMIAAKDMHLFDASFVIDTADLDAIIVFYEREKRGVHV</sequence>